<comment type="caution">
    <text evidence="1">The sequence shown here is derived from an EMBL/GenBank/DDBJ whole genome shotgun (WGS) entry which is preliminary data.</text>
</comment>
<keyword evidence="2" id="KW-1185">Reference proteome</keyword>
<name>A0A494XVX8_9BURK</name>
<dbReference type="Gene3D" id="2.120.10.30">
    <property type="entry name" value="TolB, C-terminal domain"/>
    <property type="match status" value="1"/>
</dbReference>
<dbReference type="InterPro" id="IPR011042">
    <property type="entry name" value="6-blade_b-propeller_TolB-like"/>
</dbReference>
<protein>
    <recommendedName>
        <fullName evidence="3">SMP-30/Gluconolactonase/LRE-like region domain-containing protein</fullName>
    </recommendedName>
</protein>
<sequence length="263" mass="26349">MTAAITSIAVQCSVPQIDQFSLPFDAAGIVVDSADNLFITAGSTVGLYEKAAGATGLLSVATGVSAPAGLGIDSGNNLYISELDNGNVYELSSGVTTQLAPTTALHADNITADAAGDVFVVGYGYNTVYKIAAGSSSASLVTEAIADPVDVTVDLSGNLFVVSVSGTLYEIPVGTSTPVVFPPTAHLQISEAVVGGDGTIYVAAGLTDNNITIYKIPPGSSNPTLVSLGTASLGFPGGMAIDSSGHLFITDSQATNLIEVVSP</sequence>
<reference evidence="1 2" key="1">
    <citation type="submission" date="2018-10" db="EMBL/GenBank/DDBJ databases">
        <title>Robbsia sp. DHC34, isolated from soil.</title>
        <authorList>
            <person name="Gao Z.-H."/>
            <person name="Qiu L.-H."/>
        </authorList>
    </citation>
    <scope>NUCLEOTIDE SEQUENCE [LARGE SCALE GENOMIC DNA]</scope>
    <source>
        <strain evidence="1 2">DHC34</strain>
    </source>
</reference>
<dbReference type="Proteomes" id="UP000270342">
    <property type="component" value="Unassembled WGS sequence"/>
</dbReference>
<evidence type="ECO:0000313" key="2">
    <source>
        <dbReference type="Proteomes" id="UP000270342"/>
    </source>
</evidence>
<accession>A0A494XVX8</accession>
<dbReference type="Gene3D" id="2.40.10.500">
    <property type="match status" value="2"/>
</dbReference>
<proteinExistence type="predicted"/>
<dbReference type="SUPFAM" id="SSF101898">
    <property type="entry name" value="NHL repeat"/>
    <property type="match status" value="1"/>
</dbReference>
<organism evidence="1 2">
    <name type="scientific">Pararobbsia silviterrae</name>
    <dbReference type="NCBI Taxonomy" id="1792498"/>
    <lineage>
        <taxon>Bacteria</taxon>
        <taxon>Pseudomonadati</taxon>
        <taxon>Pseudomonadota</taxon>
        <taxon>Betaproteobacteria</taxon>
        <taxon>Burkholderiales</taxon>
        <taxon>Burkholderiaceae</taxon>
        <taxon>Pararobbsia</taxon>
    </lineage>
</organism>
<evidence type="ECO:0000313" key="1">
    <source>
        <dbReference type="EMBL" id="RKP54728.1"/>
    </source>
</evidence>
<dbReference type="EMBL" id="RBZU01000005">
    <property type="protein sequence ID" value="RKP54728.1"/>
    <property type="molecule type" value="Genomic_DNA"/>
</dbReference>
<gene>
    <name evidence="1" type="ORF">D7S86_13890</name>
</gene>
<evidence type="ECO:0008006" key="3">
    <source>
        <dbReference type="Google" id="ProtNLM"/>
    </source>
</evidence>
<dbReference type="AlphaFoldDB" id="A0A494XVX8"/>